<proteinExistence type="predicted"/>
<dbReference type="HOGENOM" id="CLU_1768309_0_0_1"/>
<reference evidence="2" key="2">
    <citation type="submission" date="2015-01" db="EMBL/GenBank/DDBJ databases">
        <title>Evolutionary Origins and Diversification of the Mycorrhizal Mutualists.</title>
        <authorList>
            <consortium name="DOE Joint Genome Institute"/>
            <consortium name="Mycorrhizal Genomics Consortium"/>
            <person name="Kohler A."/>
            <person name="Kuo A."/>
            <person name="Nagy L.G."/>
            <person name="Floudas D."/>
            <person name="Copeland A."/>
            <person name="Barry K.W."/>
            <person name="Cichocki N."/>
            <person name="Veneault-Fourrey C."/>
            <person name="LaButti K."/>
            <person name="Lindquist E.A."/>
            <person name="Lipzen A."/>
            <person name="Lundell T."/>
            <person name="Morin E."/>
            <person name="Murat C."/>
            <person name="Riley R."/>
            <person name="Ohm R."/>
            <person name="Sun H."/>
            <person name="Tunlid A."/>
            <person name="Henrissat B."/>
            <person name="Grigoriev I.V."/>
            <person name="Hibbett D.S."/>
            <person name="Martin F."/>
        </authorList>
    </citation>
    <scope>NUCLEOTIDE SEQUENCE [LARGE SCALE GENOMIC DNA]</scope>
    <source>
        <strain evidence="2">h7</strain>
    </source>
</reference>
<dbReference type="EMBL" id="KN831770">
    <property type="protein sequence ID" value="KIM47239.1"/>
    <property type="molecule type" value="Genomic_DNA"/>
</dbReference>
<name>A0A0C3CT35_HEBCY</name>
<dbReference type="AlphaFoldDB" id="A0A0C3CT35"/>
<organism evidence="1 2">
    <name type="scientific">Hebeloma cylindrosporum</name>
    <dbReference type="NCBI Taxonomy" id="76867"/>
    <lineage>
        <taxon>Eukaryota</taxon>
        <taxon>Fungi</taxon>
        <taxon>Dikarya</taxon>
        <taxon>Basidiomycota</taxon>
        <taxon>Agaricomycotina</taxon>
        <taxon>Agaricomycetes</taxon>
        <taxon>Agaricomycetidae</taxon>
        <taxon>Agaricales</taxon>
        <taxon>Agaricineae</taxon>
        <taxon>Hymenogastraceae</taxon>
        <taxon>Hebeloma</taxon>
    </lineage>
</organism>
<evidence type="ECO:0000313" key="2">
    <source>
        <dbReference type="Proteomes" id="UP000053424"/>
    </source>
</evidence>
<evidence type="ECO:0000313" key="1">
    <source>
        <dbReference type="EMBL" id="KIM47239.1"/>
    </source>
</evidence>
<sequence length="147" mass="15770">MDTTTLNELRTSKSEILLHYPNYSVRPSPSLIENKSISDNLPGSSSRRYRCFISTSPSPLKSMSAAPPSYRLLPKPKRISSHGILLIACGGIPPSTSSPLFTTLGTTVTNNDTSIPPNVSGVSATRSEGRGLACHYSRSCPRIFGST</sequence>
<keyword evidence="2" id="KW-1185">Reference proteome</keyword>
<gene>
    <name evidence="1" type="ORF">M413DRAFT_271650</name>
</gene>
<reference evidence="1 2" key="1">
    <citation type="submission" date="2014-04" db="EMBL/GenBank/DDBJ databases">
        <authorList>
            <consortium name="DOE Joint Genome Institute"/>
            <person name="Kuo A."/>
            <person name="Gay G."/>
            <person name="Dore J."/>
            <person name="Kohler A."/>
            <person name="Nagy L.G."/>
            <person name="Floudas D."/>
            <person name="Copeland A."/>
            <person name="Barry K.W."/>
            <person name="Cichocki N."/>
            <person name="Veneault-Fourrey C."/>
            <person name="LaButti K."/>
            <person name="Lindquist E.A."/>
            <person name="Lipzen A."/>
            <person name="Lundell T."/>
            <person name="Morin E."/>
            <person name="Murat C."/>
            <person name="Sun H."/>
            <person name="Tunlid A."/>
            <person name="Henrissat B."/>
            <person name="Grigoriev I.V."/>
            <person name="Hibbett D.S."/>
            <person name="Martin F."/>
            <person name="Nordberg H.P."/>
            <person name="Cantor M.N."/>
            <person name="Hua S.X."/>
        </authorList>
    </citation>
    <scope>NUCLEOTIDE SEQUENCE [LARGE SCALE GENOMIC DNA]</scope>
    <source>
        <strain evidence="2">h7</strain>
    </source>
</reference>
<protein>
    <submittedName>
        <fullName evidence="1">Uncharacterized protein</fullName>
    </submittedName>
</protein>
<dbReference type="Proteomes" id="UP000053424">
    <property type="component" value="Unassembled WGS sequence"/>
</dbReference>
<accession>A0A0C3CT35</accession>